<keyword evidence="4" id="KW-1185">Reference proteome</keyword>
<evidence type="ECO:0000313" key="3">
    <source>
        <dbReference type="EMBL" id="TLF46690.1"/>
    </source>
</evidence>
<proteinExistence type="predicted"/>
<dbReference type="PANTHER" id="PTHR42852:SF13">
    <property type="entry name" value="PROTEIN DIPZ"/>
    <property type="match status" value="1"/>
</dbReference>
<dbReference type="GO" id="GO:0016491">
    <property type="term" value="F:oxidoreductase activity"/>
    <property type="evidence" value="ECO:0007669"/>
    <property type="project" value="InterPro"/>
</dbReference>
<dbReference type="Gene3D" id="3.40.30.10">
    <property type="entry name" value="Glutaredoxin"/>
    <property type="match status" value="1"/>
</dbReference>
<keyword evidence="1" id="KW-0472">Membrane</keyword>
<dbReference type="PANTHER" id="PTHR42852">
    <property type="entry name" value="THIOL:DISULFIDE INTERCHANGE PROTEIN DSBE"/>
    <property type="match status" value="1"/>
</dbReference>
<organism evidence="3 4">
    <name type="scientific">Maribacter aurantiacus</name>
    <dbReference type="NCBI Taxonomy" id="1882343"/>
    <lineage>
        <taxon>Bacteria</taxon>
        <taxon>Pseudomonadati</taxon>
        <taxon>Bacteroidota</taxon>
        <taxon>Flavobacteriia</taxon>
        <taxon>Flavobacteriales</taxon>
        <taxon>Flavobacteriaceae</taxon>
        <taxon>Maribacter</taxon>
    </lineage>
</organism>
<dbReference type="CDD" id="cd02966">
    <property type="entry name" value="TlpA_like_family"/>
    <property type="match status" value="1"/>
</dbReference>
<dbReference type="Pfam" id="PF00578">
    <property type="entry name" value="AhpC-TSA"/>
    <property type="match status" value="1"/>
</dbReference>
<dbReference type="InterPro" id="IPR013766">
    <property type="entry name" value="Thioredoxin_domain"/>
</dbReference>
<feature type="domain" description="Thioredoxin" evidence="2">
    <location>
        <begin position="36"/>
        <end position="187"/>
    </location>
</feature>
<keyword evidence="1" id="KW-0812">Transmembrane</keyword>
<protein>
    <submittedName>
        <fullName evidence="3">TlpA family protein disulfide reductase</fullName>
    </submittedName>
</protein>
<name>A0A5R8MB06_9FLAO</name>
<dbReference type="PROSITE" id="PS51352">
    <property type="entry name" value="THIOREDOXIN_2"/>
    <property type="match status" value="1"/>
</dbReference>
<comment type="caution">
    <text evidence="3">The sequence shown here is derived from an EMBL/GenBank/DDBJ whole genome shotgun (WGS) entry which is preliminary data.</text>
</comment>
<evidence type="ECO:0000256" key="1">
    <source>
        <dbReference type="SAM" id="Phobius"/>
    </source>
</evidence>
<dbReference type="SUPFAM" id="SSF52833">
    <property type="entry name" value="Thioredoxin-like"/>
    <property type="match status" value="1"/>
</dbReference>
<sequence length="194" mass="21963">MKKPTIKIGDVLFGVFIVLLIIPQTRIPIMVMVNRLKVELFSPSLASEKEQIQLEPFIYEVENLQGESVNTKVGDGNITFISYWATWCPPCIAELPSIDALYGHYGDKIDFLMISDEHPEKINLFLEKRNFSVPAVVSKLNPPKDLYEKTIPTNYIIDHTGKIVVKEKGASNWNSKKVRNLMDALIAEREASAK</sequence>
<evidence type="ECO:0000259" key="2">
    <source>
        <dbReference type="PROSITE" id="PS51352"/>
    </source>
</evidence>
<dbReference type="OrthoDB" id="9815205at2"/>
<reference evidence="3 4" key="1">
    <citation type="journal article" date="2017" name="Int. J. Syst. Evol. Microbiol.">
        <title>Maripseudobacter aurantiacus gen. nov., sp. nov., a novel member of the family Flavobacteriaceae isolated from a sedimentation basin.</title>
        <authorList>
            <person name="Chen C."/>
            <person name="Su Y."/>
            <person name="Tao T."/>
            <person name="Fu G."/>
            <person name="Zhang C."/>
            <person name="Sun C."/>
            <person name="Zhang X."/>
            <person name="Wu M."/>
        </authorList>
    </citation>
    <scope>NUCLEOTIDE SEQUENCE [LARGE SCALE GENOMIC DNA]</scope>
    <source>
        <strain evidence="4">CDA4</strain>
    </source>
</reference>
<accession>A0A5R8MB06</accession>
<feature type="transmembrane region" description="Helical" evidence="1">
    <location>
        <begin position="12"/>
        <end position="33"/>
    </location>
</feature>
<dbReference type="EMBL" id="VBUK01000001">
    <property type="protein sequence ID" value="TLF46690.1"/>
    <property type="molecule type" value="Genomic_DNA"/>
</dbReference>
<dbReference type="Proteomes" id="UP000308382">
    <property type="component" value="Unassembled WGS sequence"/>
</dbReference>
<dbReference type="InterPro" id="IPR000866">
    <property type="entry name" value="AhpC/TSA"/>
</dbReference>
<dbReference type="AlphaFoldDB" id="A0A5R8MB06"/>
<dbReference type="InterPro" id="IPR050553">
    <property type="entry name" value="Thioredoxin_ResA/DsbE_sf"/>
</dbReference>
<dbReference type="InterPro" id="IPR036249">
    <property type="entry name" value="Thioredoxin-like_sf"/>
</dbReference>
<dbReference type="GO" id="GO:0016209">
    <property type="term" value="F:antioxidant activity"/>
    <property type="evidence" value="ECO:0007669"/>
    <property type="project" value="InterPro"/>
</dbReference>
<gene>
    <name evidence="3" type="ORF">FEK29_02620</name>
</gene>
<dbReference type="RefSeq" id="WP_138256838.1">
    <property type="nucleotide sequence ID" value="NZ_VBUK01000001.1"/>
</dbReference>
<keyword evidence="1" id="KW-1133">Transmembrane helix</keyword>
<evidence type="ECO:0000313" key="4">
    <source>
        <dbReference type="Proteomes" id="UP000308382"/>
    </source>
</evidence>